<gene>
    <name evidence="1" type="ORF">RRG08_064588</name>
</gene>
<dbReference type="EMBL" id="JAWDGP010000269">
    <property type="protein sequence ID" value="KAK3801994.1"/>
    <property type="molecule type" value="Genomic_DNA"/>
</dbReference>
<organism evidence="1 2">
    <name type="scientific">Elysia crispata</name>
    <name type="common">lettuce slug</name>
    <dbReference type="NCBI Taxonomy" id="231223"/>
    <lineage>
        <taxon>Eukaryota</taxon>
        <taxon>Metazoa</taxon>
        <taxon>Spiralia</taxon>
        <taxon>Lophotrochozoa</taxon>
        <taxon>Mollusca</taxon>
        <taxon>Gastropoda</taxon>
        <taxon>Heterobranchia</taxon>
        <taxon>Euthyneura</taxon>
        <taxon>Panpulmonata</taxon>
        <taxon>Sacoglossa</taxon>
        <taxon>Placobranchoidea</taxon>
        <taxon>Plakobranchidae</taxon>
        <taxon>Elysia</taxon>
    </lineage>
</organism>
<sequence>MQASRNADLQADNTKPIYLLVQVCTAHGGNQKTIFSLDPCQVVSARLTSKIRPKQAGRNVFYKRFSRQPGNCSSTYLSLYQGRESDVDLPRSSPTLYIKTRTGSVNRP</sequence>
<reference evidence="1" key="1">
    <citation type="journal article" date="2023" name="G3 (Bethesda)">
        <title>A reference genome for the long-term kleptoplast-retaining sea slug Elysia crispata morphotype clarki.</title>
        <authorList>
            <person name="Eastman K.E."/>
            <person name="Pendleton A.L."/>
            <person name="Shaikh M.A."/>
            <person name="Suttiyut T."/>
            <person name="Ogas R."/>
            <person name="Tomko P."/>
            <person name="Gavelis G."/>
            <person name="Widhalm J.R."/>
            <person name="Wisecaver J.H."/>
        </authorList>
    </citation>
    <scope>NUCLEOTIDE SEQUENCE</scope>
    <source>
        <strain evidence="1">ECLA1</strain>
    </source>
</reference>
<protein>
    <submittedName>
        <fullName evidence="1">Uncharacterized protein</fullName>
    </submittedName>
</protein>
<dbReference type="Proteomes" id="UP001283361">
    <property type="component" value="Unassembled WGS sequence"/>
</dbReference>
<evidence type="ECO:0000313" key="1">
    <source>
        <dbReference type="EMBL" id="KAK3801994.1"/>
    </source>
</evidence>
<evidence type="ECO:0000313" key="2">
    <source>
        <dbReference type="Proteomes" id="UP001283361"/>
    </source>
</evidence>
<name>A0AAE1B9Q8_9GAST</name>
<dbReference type="AlphaFoldDB" id="A0AAE1B9Q8"/>
<accession>A0AAE1B9Q8</accession>
<comment type="caution">
    <text evidence="1">The sequence shown here is derived from an EMBL/GenBank/DDBJ whole genome shotgun (WGS) entry which is preliminary data.</text>
</comment>
<keyword evidence="2" id="KW-1185">Reference proteome</keyword>
<proteinExistence type="predicted"/>